<organism evidence="2 3">
    <name type="scientific">Vibrio lentus</name>
    <dbReference type="NCBI Taxonomy" id="136468"/>
    <lineage>
        <taxon>Bacteria</taxon>
        <taxon>Pseudomonadati</taxon>
        <taxon>Pseudomonadota</taxon>
        <taxon>Gammaproteobacteria</taxon>
        <taxon>Vibrionales</taxon>
        <taxon>Vibrionaceae</taxon>
        <taxon>Vibrio</taxon>
    </lineage>
</organism>
<dbReference type="RefSeq" id="WP_102266489.1">
    <property type="nucleotide sequence ID" value="NZ_MCSH01000029.1"/>
</dbReference>
<dbReference type="Pfam" id="PF13302">
    <property type="entry name" value="Acetyltransf_3"/>
    <property type="match status" value="1"/>
</dbReference>
<dbReference type="PANTHER" id="PTHR43792:SF16">
    <property type="entry name" value="N-ACETYLTRANSFERASE DOMAIN-CONTAINING PROTEIN"/>
    <property type="match status" value="1"/>
</dbReference>
<protein>
    <submittedName>
        <fullName evidence="2">GNAT family N-acetyltransferase</fullName>
    </submittedName>
</protein>
<dbReference type="AlphaFoldDB" id="A0A2N7BY30"/>
<dbReference type="PANTHER" id="PTHR43792">
    <property type="entry name" value="GNAT FAMILY, PUTATIVE (AFU_ORTHOLOGUE AFUA_3G00765)-RELATED-RELATED"/>
    <property type="match status" value="1"/>
</dbReference>
<feature type="domain" description="N-acetyltransferase" evidence="1">
    <location>
        <begin position="9"/>
        <end position="147"/>
    </location>
</feature>
<evidence type="ECO:0000313" key="2">
    <source>
        <dbReference type="EMBL" id="PME65820.1"/>
    </source>
</evidence>
<name>A0A2N7BY30_9VIBR</name>
<evidence type="ECO:0000313" key="3">
    <source>
        <dbReference type="Proteomes" id="UP000235778"/>
    </source>
</evidence>
<evidence type="ECO:0000259" key="1">
    <source>
        <dbReference type="Pfam" id="PF13302"/>
    </source>
</evidence>
<accession>A0A2N7BY30</accession>
<dbReference type="GO" id="GO:0016747">
    <property type="term" value="F:acyltransferase activity, transferring groups other than amino-acyl groups"/>
    <property type="evidence" value="ECO:0007669"/>
    <property type="project" value="InterPro"/>
</dbReference>
<reference evidence="3" key="1">
    <citation type="submission" date="2016-07" db="EMBL/GenBank/DDBJ databases">
        <title>Nontailed viruses are major unrecognized killers of bacteria in the ocean.</title>
        <authorList>
            <person name="Kauffman K."/>
            <person name="Hussain F."/>
            <person name="Yang J."/>
            <person name="Arevalo P."/>
            <person name="Brown J."/>
            <person name="Cutler M."/>
            <person name="Kelly L."/>
            <person name="Polz M.F."/>
        </authorList>
    </citation>
    <scope>NUCLEOTIDE SEQUENCE [LARGE SCALE GENOMIC DNA]</scope>
    <source>
        <strain evidence="3">10N.286.55.C1</strain>
    </source>
</reference>
<dbReference type="Proteomes" id="UP000235778">
    <property type="component" value="Unassembled WGS sequence"/>
</dbReference>
<proteinExistence type="predicted"/>
<dbReference type="Gene3D" id="3.40.630.30">
    <property type="match status" value="1"/>
</dbReference>
<dbReference type="EMBL" id="MCSI01000110">
    <property type="protein sequence ID" value="PME65820.1"/>
    <property type="molecule type" value="Genomic_DNA"/>
</dbReference>
<dbReference type="SUPFAM" id="SSF55729">
    <property type="entry name" value="Acyl-CoA N-acyltransferases (Nat)"/>
    <property type="match status" value="1"/>
</dbReference>
<dbReference type="InterPro" id="IPR016181">
    <property type="entry name" value="Acyl_CoA_acyltransferase"/>
</dbReference>
<keyword evidence="2" id="KW-0808">Transferase</keyword>
<dbReference type="InterPro" id="IPR051531">
    <property type="entry name" value="N-acetyltransferase"/>
</dbReference>
<gene>
    <name evidence="2" type="ORF">BCV30_22955</name>
</gene>
<dbReference type="InterPro" id="IPR000182">
    <property type="entry name" value="GNAT_dom"/>
</dbReference>
<comment type="caution">
    <text evidence="2">The sequence shown here is derived from an EMBL/GenBank/DDBJ whole genome shotgun (WGS) entry which is preliminary data.</text>
</comment>
<sequence>MQQDIETERLILRPFRLSDSARVAKLAGEKIIADMTANIPHPYEPFMAEDWIQTHQHLFTTNEGVVYAITLKGDDRIIGAVSFPKLQNGLGVLGYWLGVQYWGNGIAFEASKGLVEHGKRYHGLKQLEVMHLVDNERSKSVIKKLGVSYVENRKLRGQGQEVCVYRSVA</sequence>